<dbReference type="Gene3D" id="1.10.10.10">
    <property type="entry name" value="Winged helix-like DNA-binding domain superfamily/Winged helix DNA-binding domain"/>
    <property type="match status" value="1"/>
</dbReference>
<dbReference type="InterPro" id="IPR036388">
    <property type="entry name" value="WH-like_DNA-bd_sf"/>
</dbReference>
<dbReference type="CDD" id="cd06170">
    <property type="entry name" value="LuxR_C_like"/>
    <property type="match status" value="1"/>
</dbReference>
<dbReference type="InterPro" id="IPR016032">
    <property type="entry name" value="Sig_transdc_resp-reg_C-effctor"/>
</dbReference>
<dbReference type="InterPro" id="IPR029016">
    <property type="entry name" value="GAF-like_dom_sf"/>
</dbReference>
<organism evidence="5 6">
    <name type="scientific">Prescottella agglutinans</name>
    <dbReference type="NCBI Taxonomy" id="1644129"/>
    <lineage>
        <taxon>Bacteria</taxon>
        <taxon>Bacillati</taxon>
        <taxon>Actinomycetota</taxon>
        <taxon>Actinomycetes</taxon>
        <taxon>Mycobacteriales</taxon>
        <taxon>Nocardiaceae</taxon>
        <taxon>Prescottella</taxon>
    </lineage>
</organism>
<dbReference type="Gene3D" id="3.30.450.40">
    <property type="match status" value="1"/>
</dbReference>
<keyword evidence="1" id="KW-0805">Transcription regulation</keyword>
<dbReference type="PROSITE" id="PS00622">
    <property type="entry name" value="HTH_LUXR_1"/>
    <property type="match status" value="1"/>
</dbReference>
<evidence type="ECO:0000259" key="4">
    <source>
        <dbReference type="PROSITE" id="PS50043"/>
    </source>
</evidence>
<evidence type="ECO:0000256" key="3">
    <source>
        <dbReference type="ARBA" id="ARBA00023163"/>
    </source>
</evidence>
<dbReference type="PANTHER" id="PTHR44688:SF16">
    <property type="entry name" value="DNA-BINDING TRANSCRIPTIONAL ACTIVATOR DEVR_DOSR"/>
    <property type="match status" value="1"/>
</dbReference>
<dbReference type="AlphaFoldDB" id="A0A438BFL5"/>
<dbReference type="PROSITE" id="PS50043">
    <property type="entry name" value="HTH_LUXR_2"/>
    <property type="match status" value="1"/>
</dbReference>
<gene>
    <name evidence="5" type="ORF">EGT67_10405</name>
</gene>
<dbReference type="EMBL" id="RKLP01000004">
    <property type="protein sequence ID" value="RVW09843.1"/>
    <property type="molecule type" value="Genomic_DNA"/>
</dbReference>
<dbReference type="SUPFAM" id="SSF55781">
    <property type="entry name" value="GAF domain-like"/>
    <property type="match status" value="1"/>
</dbReference>
<keyword evidence="2" id="KW-0238">DNA-binding</keyword>
<dbReference type="OrthoDB" id="4069167at2"/>
<dbReference type="InterPro" id="IPR000792">
    <property type="entry name" value="Tscrpt_reg_LuxR_C"/>
</dbReference>
<feature type="domain" description="HTH luxR-type" evidence="4">
    <location>
        <begin position="237"/>
        <end position="302"/>
    </location>
</feature>
<evidence type="ECO:0000313" key="5">
    <source>
        <dbReference type="EMBL" id="RVW09843.1"/>
    </source>
</evidence>
<dbReference type="SMART" id="SM00421">
    <property type="entry name" value="HTH_LUXR"/>
    <property type="match status" value="1"/>
</dbReference>
<name>A0A438BFL5_9NOCA</name>
<proteinExistence type="predicted"/>
<dbReference type="Pfam" id="PF00196">
    <property type="entry name" value="GerE"/>
    <property type="match status" value="1"/>
</dbReference>
<dbReference type="SUPFAM" id="SSF46894">
    <property type="entry name" value="C-terminal effector domain of the bipartite response regulators"/>
    <property type="match status" value="1"/>
</dbReference>
<keyword evidence="6" id="KW-1185">Reference proteome</keyword>
<protein>
    <submittedName>
        <fullName evidence="5">LuxR family transcriptional regulator</fullName>
    </submittedName>
</protein>
<keyword evidence="3" id="KW-0804">Transcription</keyword>
<evidence type="ECO:0000256" key="2">
    <source>
        <dbReference type="ARBA" id="ARBA00023125"/>
    </source>
</evidence>
<accession>A0A438BFL5</accession>
<dbReference type="PANTHER" id="PTHR44688">
    <property type="entry name" value="DNA-BINDING TRANSCRIPTIONAL ACTIVATOR DEVR_DOSR"/>
    <property type="match status" value="1"/>
</dbReference>
<dbReference type="GO" id="GO:0006355">
    <property type="term" value="P:regulation of DNA-templated transcription"/>
    <property type="evidence" value="ECO:0007669"/>
    <property type="project" value="InterPro"/>
</dbReference>
<sequence>MIRVTASTHYPRKGVKRMPIDTTALLRPRDRDALRTELRKIASTGVVPVVFGGEVQNSTLHLGEFVGTFTDGLRGLAVRESSGLGGRVVERKNPIAVHDYGRARTITHHYDGPVLAEGLCSVLAVPVVVRGNSRAVMYAAIRERVQLGDRIADVMMQAGRRLANEIAIRDEVDRRVQLLDAAAAEHTAHAVDTEEIRDVYAELRSIAQTVQQPELQERLRALSGRLAAVGSPDGTTRPETSVTLSPREIDVLSHAALGCTNADIAERISVKPETVKSYLRSAMSKLDARSRREAVVTARRLGLLP</sequence>
<dbReference type="GO" id="GO:0003677">
    <property type="term" value="F:DNA binding"/>
    <property type="evidence" value="ECO:0007669"/>
    <property type="project" value="UniProtKB-KW"/>
</dbReference>
<reference evidence="5 6" key="1">
    <citation type="submission" date="2018-11" db="EMBL/GenBank/DDBJ databases">
        <title>Rhodococcus spongicola sp. nov. and Rhodococcus xishaensis sp. nov. from marine sponges.</title>
        <authorList>
            <person name="Li L."/>
            <person name="Lin H.W."/>
        </authorList>
    </citation>
    <scope>NUCLEOTIDE SEQUENCE [LARGE SCALE GENOMIC DNA]</scope>
    <source>
        <strain evidence="5 6">CCTCC AB2014297</strain>
    </source>
</reference>
<dbReference type="Proteomes" id="UP000286208">
    <property type="component" value="Unassembled WGS sequence"/>
</dbReference>
<evidence type="ECO:0000313" key="6">
    <source>
        <dbReference type="Proteomes" id="UP000286208"/>
    </source>
</evidence>
<comment type="caution">
    <text evidence="5">The sequence shown here is derived from an EMBL/GenBank/DDBJ whole genome shotgun (WGS) entry which is preliminary data.</text>
</comment>
<dbReference type="PRINTS" id="PR00038">
    <property type="entry name" value="HTHLUXR"/>
</dbReference>
<evidence type="ECO:0000256" key="1">
    <source>
        <dbReference type="ARBA" id="ARBA00023015"/>
    </source>
</evidence>